<evidence type="ECO:0000259" key="1">
    <source>
        <dbReference type="Pfam" id="PF07727"/>
    </source>
</evidence>
<dbReference type="EMBL" id="JACGWL010000565">
    <property type="protein sequence ID" value="KAK4383429.1"/>
    <property type="molecule type" value="Genomic_DNA"/>
</dbReference>
<sequence length="236" mass="27290">MAQSMMSFTKLCLSFWGYTLEMVAKLLNMAPSKTVAQIPYQIFHDKPATYKYLRVWGSPGNVKRLVGYKLDTRSSLCRFVGYLNETKKYNFYDPSEQQVFVSQNVVFLEKDFSANTPCEELPWGIKLNRVSQQLERYGFLSVIGQLDNNPKTYGEATSDIDLEKWVEAIKFELESMSSNKVWNLVDPPKGVKPVGCKWVYKRKFRVDREVSTFKARLVAKGYTQRLGANFEEPIRP</sequence>
<evidence type="ECO:0000313" key="4">
    <source>
        <dbReference type="Proteomes" id="UP001289374"/>
    </source>
</evidence>
<reference evidence="3" key="2">
    <citation type="journal article" date="2024" name="Plant">
        <title>Genomic evolution and insights into agronomic trait innovations of Sesamum species.</title>
        <authorList>
            <person name="Miao H."/>
            <person name="Wang L."/>
            <person name="Qu L."/>
            <person name="Liu H."/>
            <person name="Sun Y."/>
            <person name="Le M."/>
            <person name="Wang Q."/>
            <person name="Wei S."/>
            <person name="Zheng Y."/>
            <person name="Lin W."/>
            <person name="Duan Y."/>
            <person name="Cao H."/>
            <person name="Xiong S."/>
            <person name="Wang X."/>
            <person name="Wei L."/>
            <person name="Li C."/>
            <person name="Ma Q."/>
            <person name="Ju M."/>
            <person name="Zhao R."/>
            <person name="Li G."/>
            <person name="Mu C."/>
            <person name="Tian Q."/>
            <person name="Mei H."/>
            <person name="Zhang T."/>
            <person name="Gao T."/>
            <person name="Zhang H."/>
        </authorList>
    </citation>
    <scope>NUCLEOTIDE SEQUENCE</scope>
    <source>
        <strain evidence="3">K16</strain>
    </source>
</reference>
<evidence type="ECO:0000313" key="3">
    <source>
        <dbReference type="EMBL" id="KAK4383429.1"/>
    </source>
</evidence>
<organism evidence="3 4">
    <name type="scientific">Sesamum angolense</name>
    <dbReference type="NCBI Taxonomy" id="2727404"/>
    <lineage>
        <taxon>Eukaryota</taxon>
        <taxon>Viridiplantae</taxon>
        <taxon>Streptophyta</taxon>
        <taxon>Embryophyta</taxon>
        <taxon>Tracheophyta</taxon>
        <taxon>Spermatophyta</taxon>
        <taxon>Magnoliopsida</taxon>
        <taxon>eudicotyledons</taxon>
        <taxon>Gunneridae</taxon>
        <taxon>Pentapetalae</taxon>
        <taxon>asterids</taxon>
        <taxon>lamiids</taxon>
        <taxon>Lamiales</taxon>
        <taxon>Pedaliaceae</taxon>
        <taxon>Sesamum</taxon>
    </lineage>
</organism>
<feature type="domain" description="Retroviral polymerase SH3-like" evidence="2">
    <location>
        <begin position="69"/>
        <end position="116"/>
    </location>
</feature>
<accession>A0AAE1T7G6</accession>
<feature type="domain" description="Reverse transcriptase Ty1/copia-type" evidence="1">
    <location>
        <begin position="179"/>
        <end position="233"/>
    </location>
</feature>
<name>A0AAE1T7G6_9LAMI</name>
<dbReference type="InterPro" id="IPR057670">
    <property type="entry name" value="SH3_retrovirus"/>
</dbReference>
<dbReference type="Pfam" id="PF25597">
    <property type="entry name" value="SH3_retrovirus"/>
    <property type="match status" value="1"/>
</dbReference>
<reference evidence="3" key="1">
    <citation type="submission" date="2020-06" db="EMBL/GenBank/DDBJ databases">
        <authorList>
            <person name="Li T."/>
            <person name="Hu X."/>
            <person name="Zhang T."/>
            <person name="Song X."/>
            <person name="Zhang H."/>
            <person name="Dai N."/>
            <person name="Sheng W."/>
            <person name="Hou X."/>
            <person name="Wei L."/>
        </authorList>
    </citation>
    <scope>NUCLEOTIDE SEQUENCE</scope>
    <source>
        <strain evidence="3">K16</strain>
        <tissue evidence="3">Leaf</tissue>
    </source>
</reference>
<protein>
    <submittedName>
        <fullName evidence="3">Copia protein</fullName>
    </submittedName>
</protein>
<dbReference type="Pfam" id="PF07727">
    <property type="entry name" value="RVT_2"/>
    <property type="match status" value="1"/>
</dbReference>
<dbReference type="InterPro" id="IPR013103">
    <property type="entry name" value="RVT_2"/>
</dbReference>
<gene>
    <name evidence="3" type="ORF">Sango_2776700</name>
</gene>
<dbReference type="AlphaFoldDB" id="A0AAE1T7G6"/>
<comment type="caution">
    <text evidence="3">The sequence shown here is derived from an EMBL/GenBank/DDBJ whole genome shotgun (WGS) entry which is preliminary data.</text>
</comment>
<proteinExistence type="predicted"/>
<keyword evidence="4" id="KW-1185">Reference proteome</keyword>
<dbReference type="Proteomes" id="UP001289374">
    <property type="component" value="Unassembled WGS sequence"/>
</dbReference>
<evidence type="ECO:0000259" key="2">
    <source>
        <dbReference type="Pfam" id="PF25597"/>
    </source>
</evidence>